<dbReference type="EMBL" id="CP034015">
    <property type="protein sequence ID" value="AZG72006.1"/>
    <property type="molecule type" value="Genomic_DNA"/>
</dbReference>
<name>A0A3G8LQW9_9GAMM</name>
<organism evidence="2 3">
    <name type="scientific">Shewanella livingstonensis</name>
    <dbReference type="NCBI Taxonomy" id="150120"/>
    <lineage>
        <taxon>Bacteria</taxon>
        <taxon>Pseudomonadati</taxon>
        <taxon>Pseudomonadota</taxon>
        <taxon>Gammaproteobacteria</taxon>
        <taxon>Alteromonadales</taxon>
        <taxon>Shewanellaceae</taxon>
        <taxon>Shewanella</taxon>
    </lineage>
</organism>
<evidence type="ECO:0000256" key="1">
    <source>
        <dbReference type="SAM" id="MobiDB-lite"/>
    </source>
</evidence>
<dbReference type="AlphaFoldDB" id="A0A3G8LQW9"/>
<proteinExistence type="predicted"/>
<reference evidence="3" key="1">
    <citation type="submission" date="2018-11" db="EMBL/GenBank/DDBJ databases">
        <title>Shewanella sp. M2.</title>
        <authorList>
            <person name="Hwang Y.J."/>
            <person name="Hwang C.Y."/>
        </authorList>
    </citation>
    <scope>NUCLEOTIDE SEQUENCE [LARGE SCALE GENOMIC DNA]</scope>
    <source>
        <strain evidence="3">LMG 19866</strain>
    </source>
</reference>
<evidence type="ECO:0000313" key="2">
    <source>
        <dbReference type="EMBL" id="AZG72006.1"/>
    </source>
</evidence>
<protein>
    <submittedName>
        <fullName evidence="2">Uncharacterized protein</fullName>
    </submittedName>
</protein>
<feature type="region of interest" description="Disordered" evidence="1">
    <location>
        <begin position="41"/>
        <end position="74"/>
    </location>
</feature>
<dbReference type="KEGG" id="slj:EGC82_04050"/>
<sequence>MANQVITGEFDGSKVFEKGAEGLVGGAIGKAAAKLAVAGRGLPNNSTTQAAHNMSESSSQRVLAGSKSLSSTPGNRVVAEVKAGAAYGTGVAAGDLGAEKLNEKQ</sequence>
<accession>A0A3G8LQW9</accession>
<gene>
    <name evidence="2" type="ORF">EGC82_04050</name>
</gene>
<dbReference type="RefSeq" id="WP_124729616.1">
    <property type="nucleotide sequence ID" value="NZ_CBCSKC010000022.1"/>
</dbReference>
<evidence type="ECO:0000313" key="3">
    <source>
        <dbReference type="Proteomes" id="UP000278035"/>
    </source>
</evidence>
<dbReference type="Proteomes" id="UP000278035">
    <property type="component" value="Chromosome"/>
</dbReference>
<feature type="compositionally biased region" description="Polar residues" evidence="1">
    <location>
        <begin position="43"/>
        <end position="74"/>
    </location>
</feature>
<keyword evidence="3" id="KW-1185">Reference proteome</keyword>